<proteinExistence type="predicted"/>
<dbReference type="RefSeq" id="WP_089316142.1">
    <property type="nucleotide sequence ID" value="NZ_FZNP01000020.1"/>
</dbReference>
<dbReference type="OrthoDB" id="62003at2"/>
<dbReference type="Pfam" id="PF06182">
    <property type="entry name" value="ABC2_membrane_6"/>
    <property type="match status" value="1"/>
</dbReference>
<name>A0A239F9Y5_9ACTN</name>
<feature type="transmembrane region" description="Helical" evidence="1">
    <location>
        <begin position="173"/>
        <end position="195"/>
    </location>
</feature>
<evidence type="ECO:0000256" key="1">
    <source>
        <dbReference type="SAM" id="Phobius"/>
    </source>
</evidence>
<evidence type="ECO:0000313" key="3">
    <source>
        <dbReference type="Proteomes" id="UP000198420"/>
    </source>
</evidence>
<dbReference type="EMBL" id="FZNP01000020">
    <property type="protein sequence ID" value="SNS53850.1"/>
    <property type="molecule type" value="Genomic_DNA"/>
</dbReference>
<dbReference type="InterPro" id="IPR010390">
    <property type="entry name" value="ABC-2_transporter-like"/>
</dbReference>
<feature type="transmembrane region" description="Helical" evidence="1">
    <location>
        <begin position="140"/>
        <end position="161"/>
    </location>
</feature>
<organism evidence="2 3">
    <name type="scientific">Actinomadura mexicana</name>
    <dbReference type="NCBI Taxonomy" id="134959"/>
    <lineage>
        <taxon>Bacteria</taxon>
        <taxon>Bacillati</taxon>
        <taxon>Actinomycetota</taxon>
        <taxon>Actinomycetes</taxon>
        <taxon>Streptosporangiales</taxon>
        <taxon>Thermomonosporaceae</taxon>
        <taxon>Actinomadura</taxon>
    </lineage>
</organism>
<keyword evidence="1" id="KW-0472">Membrane</keyword>
<feature type="transmembrane region" description="Helical" evidence="1">
    <location>
        <begin position="228"/>
        <end position="249"/>
    </location>
</feature>
<dbReference type="AlphaFoldDB" id="A0A239F9Y5"/>
<keyword evidence="1" id="KW-1133">Transmembrane helix</keyword>
<dbReference type="Proteomes" id="UP000198420">
    <property type="component" value="Unassembled WGS sequence"/>
</dbReference>
<reference evidence="3" key="1">
    <citation type="submission" date="2017-06" db="EMBL/GenBank/DDBJ databases">
        <authorList>
            <person name="Varghese N."/>
            <person name="Submissions S."/>
        </authorList>
    </citation>
    <scope>NUCLEOTIDE SEQUENCE [LARGE SCALE GENOMIC DNA]</scope>
    <source>
        <strain evidence="3">DSM 44485</strain>
    </source>
</reference>
<protein>
    <submittedName>
        <fullName evidence="2">ABC-2 type transport system permease protein</fullName>
    </submittedName>
</protein>
<accession>A0A239F9Y5</accession>
<dbReference type="PANTHER" id="PTHR36832">
    <property type="entry name" value="SLR1174 PROTEIN-RELATED"/>
    <property type="match status" value="1"/>
</dbReference>
<dbReference type="PANTHER" id="PTHR36832:SF2">
    <property type="entry name" value="INTEGRAL MEMBRANE PROTEIN"/>
    <property type="match status" value="1"/>
</dbReference>
<evidence type="ECO:0000313" key="2">
    <source>
        <dbReference type="EMBL" id="SNS53850.1"/>
    </source>
</evidence>
<sequence length="262" mass="28180">MSVLPWVWWYGFRRHTAYPLGSLTESLTNTLFGFLRAYVLLALWDVRPSLGGYAAADAVTFCFVTQALIGPVQIFGGMELTERIRNGDVAIDLHRPAGLQGWWLAHDLGRAASSLVLRAGPPLLAGALAFPFRWPAPAHLAAFAVALVLATVVSFGLRYLVAMGMFWLHDDRGLSAITLVMSLFFSGMILPLVVFPGRLGRTAELLPWAAQIQVPADVFLGRYDGAGLAGALAFQAGWAAVLLGAGALVTRAARRRLVVHGG</sequence>
<keyword evidence="3" id="KW-1185">Reference proteome</keyword>
<gene>
    <name evidence="2" type="ORF">SAMN06265355_12019</name>
</gene>
<keyword evidence="1" id="KW-0812">Transmembrane</keyword>